<organism evidence="1 2">
    <name type="scientific">Armillaria tabescens</name>
    <name type="common">Ringless honey mushroom</name>
    <name type="synonym">Agaricus tabescens</name>
    <dbReference type="NCBI Taxonomy" id="1929756"/>
    <lineage>
        <taxon>Eukaryota</taxon>
        <taxon>Fungi</taxon>
        <taxon>Dikarya</taxon>
        <taxon>Basidiomycota</taxon>
        <taxon>Agaricomycotina</taxon>
        <taxon>Agaricomycetes</taxon>
        <taxon>Agaricomycetidae</taxon>
        <taxon>Agaricales</taxon>
        <taxon>Marasmiineae</taxon>
        <taxon>Physalacriaceae</taxon>
        <taxon>Desarmillaria</taxon>
    </lineage>
</organism>
<accession>A0AA39JPB2</accession>
<evidence type="ECO:0000313" key="2">
    <source>
        <dbReference type="Proteomes" id="UP001175211"/>
    </source>
</evidence>
<dbReference type="GeneID" id="85367785"/>
<keyword evidence="2" id="KW-1185">Reference proteome</keyword>
<proteinExistence type="predicted"/>
<evidence type="ECO:0008006" key="3">
    <source>
        <dbReference type="Google" id="ProtNLM"/>
    </source>
</evidence>
<dbReference type="Proteomes" id="UP001175211">
    <property type="component" value="Unassembled WGS sequence"/>
</dbReference>
<evidence type="ECO:0000313" key="1">
    <source>
        <dbReference type="EMBL" id="KAK0444999.1"/>
    </source>
</evidence>
<protein>
    <recommendedName>
        <fullName evidence="3">F-box domain-containing protein</fullName>
    </recommendedName>
</protein>
<dbReference type="EMBL" id="JAUEPS010000051">
    <property type="protein sequence ID" value="KAK0444999.1"/>
    <property type="molecule type" value="Genomic_DNA"/>
</dbReference>
<comment type="caution">
    <text evidence="1">The sequence shown here is derived from an EMBL/GenBank/DDBJ whole genome shotgun (WGS) entry which is preliminary data.</text>
</comment>
<dbReference type="RefSeq" id="XP_060325346.1">
    <property type="nucleotide sequence ID" value="XM_060484237.1"/>
</dbReference>
<gene>
    <name evidence="1" type="ORF">EV420DRAFT_979932</name>
</gene>
<name>A0AA39JPB2_ARMTA</name>
<dbReference type="AlphaFoldDB" id="A0AA39JPB2"/>
<sequence length="399" mass="46472">MLCCTCRNCGFVNVLPSDGEETLQASLKVFQGSNNLVAQILRQPRTILDSNEDALISADILELEQRQSFYDAQLHEVQLHQRAVMEALERHQSFYDAQLQQVQLHRRAVMEALEARRSIRAPIRRLPRDLLIEVFHFVRHSWWQDIDDDRRWHPTISERQSVLRLDGPLWVLDRVCGLWRETLHTSPASWAQNVVVRTPFPKHAREILRTYLKRTGEHPLTLQVVNDIEKSPNAEEDEILSLFARESCHRWKDVIIDTTTHHMRRLEVSISHLPTLQTIQIHIADDYDENYNSDVWLKAPQLWRAIFSTRGISQMKLSPCITHYSGLITIPDDQQLLGQLPKLRVCHLELELPPVERASIQAPMVMPHIQCLFVEKLAMLDWVTCPRLESLVLSVNTWE</sequence>
<reference evidence="1" key="1">
    <citation type="submission" date="2023-06" db="EMBL/GenBank/DDBJ databases">
        <authorList>
            <consortium name="Lawrence Berkeley National Laboratory"/>
            <person name="Ahrendt S."/>
            <person name="Sahu N."/>
            <person name="Indic B."/>
            <person name="Wong-Bajracharya J."/>
            <person name="Merenyi Z."/>
            <person name="Ke H.-M."/>
            <person name="Monk M."/>
            <person name="Kocsube S."/>
            <person name="Drula E."/>
            <person name="Lipzen A."/>
            <person name="Balint B."/>
            <person name="Henrissat B."/>
            <person name="Andreopoulos B."/>
            <person name="Martin F.M."/>
            <person name="Harder C.B."/>
            <person name="Rigling D."/>
            <person name="Ford K.L."/>
            <person name="Foster G.D."/>
            <person name="Pangilinan J."/>
            <person name="Papanicolaou A."/>
            <person name="Barry K."/>
            <person name="LaButti K."/>
            <person name="Viragh M."/>
            <person name="Koriabine M."/>
            <person name="Yan M."/>
            <person name="Riley R."/>
            <person name="Champramary S."/>
            <person name="Plett K.L."/>
            <person name="Tsai I.J."/>
            <person name="Slot J."/>
            <person name="Sipos G."/>
            <person name="Plett J."/>
            <person name="Nagy L.G."/>
            <person name="Grigoriev I.V."/>
        </authorList>
    </citation>
    <scope>NUCLEOTIDE SEQUENCE</scope>
    <source>
        <strain evidence="1">CCBAS 213</strain>
    </source>
</reference>